<evidence type="ECO:0000313" key="1">
    <source>
        <dbReference type="EMBL" id="KAA6323098.1"/>
    </source>
</evidence>
<gene>
    <name evidence="1" type="ORF">EZS27_027430</name>
</gene>
<proteinExistence type="predicted"/>
<dbReference type="InterPro" id="IPR036410">
    <property type="entry name" value="HSP_DnaJ_Cys-rich_dom_sf"/>
</dbReference>
<organism evidence="1">
    <name type="scientific">termite gut metagenome</name>
    <dbReference type="NCBI Taxonomy" id="433724"/>
    <lineage>
        <taxon>unclassified sequences</taxon>
        <taxon>metagenomes</taxon>
        <taxon>organismal metagenomes</taxon>
    </lineage>
</organism>
<protein>
    <submittedName>
        <fullName evidence="1">Uncharacterized protein</fullName>
    </submittedName>
</protein>
<reference evidence="1" key="1">
    <citation type="submission" date="2019-03" db="EMBL/GenBank/DDBJ databases">
        <title>Single cell metagenomics reveals metabolic interactions within the superorganism composed of flagellate Streblomastix strix and complex community of Bacteroidetes bacteria on its surface.</title>
        <authorList>
            <person name="Treitli S.C."/>
            <person name="Kolisko M."/>
            <person name="Husnik F."/>
            <person name="Keeling P."/>
            <person name="Hampl V."/>
        </authorList>
    </citation>
    <scope>NUCLEOTIDE SEQUENCE</scope>
    <source>
        <strain evidence="1">STM</strain>
    </source>
</reference>
<dbReference type="SUPFAM" id="SSF57938">
    <property type="entry name" value="DnaJ/Hsp40 cysteine-rich domain"/>
    <property type="match status" value="1"/>
</dbReference>
<name>A0A5J4QPU9_9ZZZZ</name>
<accession>A0A5J4QPU9</accession>
<dbReference type="EMBL" id="SNRY01002884">
    <property type="protein sequence ID" value="KAA6323098.1"/>
    <property type="molecule type" value="Genomic_DNA"/>
</dbReference>
<sequence>MSKVNKVIWITPPMFLNINNKESQTSGGHKCSYCQGNGFFWKVQEDVKERFKAACPVCRGSGKLRAAITIEWLPE</sequence>
<comment type="caution">
    <text evidence="1">The sequence shown here is derived from an EMBL/GenBank/DDBJ whole genome shotgun (WGS) entry which is preliminary data.</text>
</comment>
<dbReference type="AlphaFoldDB" id="A0A5J4QPU9"/>
<dbReference type="Gene3D" id="6.20.20.10">
    <property type="match status" value="1"/>
</dbReference>